<reference evidence="1" key="3">
    <citation type="submission" date="2021-05" db="UniProtKB">
        <authorList>
            <consortium name="EnsemblPlants"/>
        </authorList>
    </citation>
    <scope>IDENTIFICATION</scope>
    <source>
        <strain evidence="1">cv. B73</strain>
    </source>
</reference>
<dbReference type="Proteomes" id="UP000007305">
    <property type="component" value="Chromosome 2"/>
</dbReference>
<dbReference type="Gramene" id="Zm00001eb099010_T001">
    <property type="protein sequence ID" value="Zm00001eb099010_P001"/>
    <property type="gene ID" value="Zm00001eb099010"/>
</dbReference>
<dbReference type="InParanoid" id="A0A804MN48"/>
<organism evidence="1 2">
    <name type="scientific">Zea mays</name>
    <name type="common">Maize</name>
    <dbReference type="NCBI Taxonomy" id="4577"/>
    <lineage>
        <taxon>Eukaryota</taxon>
        <taxon>Viridiplantae</taxon>
        <taxon>Streptophyta</taxon>
        <taxon>Embryophyta</taxon>
        <taxon>Tracheophyta</taxon>
        <taxon>Spermatophyta</taxon>
        <taxon>Magnoliopsida</taxon>
        <taxon>Liliopsida</taxon>
        <taxon>Poales</taxon>
        <taxon>Poaceae</taxon>
        <taxon>PACMAD clade</taxon>
        <taxon>Panicoideae</taxon>
        <taxon>Andropogonodae</taxon>
        <taxon>Andropogoneae</taxon>
        <taxon>Tripsacinae</taxon>
        <taxon>Zea</taxon>
    </lineage>
</organism>
<keyword evidence="2" id="KW-1185">Reference proteome</keyword>
<accession>A0A804MN48</accession>
<reference evidence="2" key="1">
    <citation type="submission" date="2015-12" db="EMBL/GenBank/DDBJ databases">
        <title>Update maize B73 reference genome by single molecule sequencing technologies.</title>
        <authorList>
            <consortium name="Maize Genome Sequencing Project"/>
            <person name="Ware D."/>
        </authorList>
    </citation>
    <scope>NUCLEOTIDE SEQUENCE [LARGE SCALE GENOMIC DNA]</scope>
    <source>
        <strain evidence="2">cv. B73</strain>
    </source>
</reference>
<dbReference type="AlphaFoldDB" id="A0A804MN48"/>
<reference evidence="1" key="2">
    <citation type="submission" date="2019-07" db="EMBL/GenBank/DDBJ databases">
        <authorList>
            <person name="Seetharam A."/>
            <person name="Woodhouse M."/>
            <person name="Cannon E."/>
        </authorList>
    </citation>
    <scope>NUCLEOTIDE SEQUENCE [LARGE SCALE GENOMIC DNA]</scope>
    <source>
        <strain evidence="1">cv. B73</strain>
    </source>
</reference>
<evidence type="ECO:0000313" key="2">
    <source>
        <dbReference type="Proteomes" id="UP000007305"/>
    </source>
</evidence>
<protein>
    <submittedName>
        <fullName evidence="1">Uncharacterized protein</fullName>
    </submittedName>
</protein>
<dbReference type="EnsemblPlants" id="Zm00001eb099010_T001">
    <property type="protein sequence ID" value="Zm00001eb099010_P001"/>
    <property type="gene ID" value="Zm00001eb099010"/>
</dbReference>
<name>A0A804MN48_MAIZE</name>
<proteinExistence type="predicted"/>
<evidence type="ECO:0000313" key="1">
    <source>
        <dbReference type="EnsemblPlants" id="Zm00001eb099010_P001"/>
    </source>
</evidence>
<sequence>MHLYINQRTYEIRSLHPSRGTVSFAVVTWLQRDSMANWQASEDLEAPDGRRQRPAAAPFLPRAAAALPAGPPRRRGSSWCAGGAVVVGREPVLEAHLPAAALAVLGVGEGELLPAPPRGAPGLALLARVAAPRPHVRLQDLPLALPRNQPLDGVAAVRADDDGAALVRRLGAAVVPVGPVRGAEDLAAAVAVEGQEVELVAVRLVAVRAQVRERLRAPPRHRSPPLYLFSAASAVYWVVSD</sequence>